<dbReference type="PANTHER" id="PTHR35124:SF4">
    <property type="entry name" value="CALCINEURIN-LIKE PHOSPHOESTERASE DOMAIN-CONTAINING PROTEIN"/>
    <property type="match status" value="1"/>
</dbReference>
<dbReference type="eggNOG" id="ENOG502QTKM">
    <property type="taxonomic scope" value="Eukaryota"/>
</dbReference>
<gene>
    <name evidence="2" type="ORF">SELMODRAFT_442281</name>
</gene>
<keyword evidence="1" id="KW-0732">Signal</keyword>
<dbReference type="PANTHER" id="PTHR35124">
    <property type="entry name" value="CYTOCHROME P450 FAMILY PROTEIN"/>
    <property type="match status" value="1"/>
</dbReference>
<dbReference type="OMA" id="FERDEAW"/>
<dbReference type="HOGENOM" id="CLU_636786_0_0_1"/>
<dbReference type="OrthoDB" id="2015909at2759"/>
<feature type="signal peptide" evidence="1">
    <location>
        <begin position="1"/>
        <end position="28"/>
    </location>
</feature>
<accession>D8RS80</accession>
<evidence type="ECO:0000256" key="1">
    <source>
        <dbReference type="SAM" id="SignalP"/>
    </source>
</evidence>
<sequence length="431" mass="48410">MTRKNSVRLLAAMLLSLLLLVALHSTAPESFHFDLLRRLLSPKARAPPASSRDAQVILQRVSENGTRPCHNISTEAAYFFGLPMEGNGEEMITLSTEVSHKFWIVSYAADGSRRCHGGDFYEIDLSGHQWKSRPSVTDLGDGSYLVELRVDGEFTGIYTLRAILLYSNFHGMDHSATEWAVDKEVFRLQIHFTSSTGGSTRTTLPLCTSSDFTSKKPWLGKWTRTKFDESCALDEDGRYLCLRDDEQCDESQCSGALERLESNGWVYSAHCKFRIWSTTEAWKCLDGKKLFFWGDSNHRDTIRNLLNLVLGMNEIIEQRSIIINVTNPANPAQNLRVFQIYNGAPDPGKVFLGLRSLDEPAYLELVKKEFFQGGVPDAVILNSGLHDGHAWKIPGSLPQRPRPLHCSGSHCCGRATKHAWSSVTRSPWLEV</sequence>
<protein>
    <submittedName>
        <fullName evidence="2">Uncharacterized protein</fullName>
    </submittedName>
</protein>
<evidence type="ECO:0000313" key="2">
    <source>
        <dbReference type="EMBL" id="EFJ24822.1"/>
    </source>
</evidence>
<dbReference type="AlphaFoldDB" id="D8RS80"/>
<feature type="chain" id="PRO_5003122070" evidence="1">
    <location>
        <begin position="29"/>
        <end position="431"/>
    </location>
</feature>
<dbReference type="FunCoup" id="D8RS80">
    <property type="interactions" value="998"/>
</dbReference>
<name>D8RS80_SELML</name>
<organism evidence="3">
    <name type="scientific">Selaginella moellendorffii</name>
    <name type="common">Spikemoss</name>
    <dbReference type="NCBI Taxonomy" id="88036"/>
    <lineage>
        <taxon>Eukaryota</taxon>
        <taxon>Viridiplantae</taxon>
        <taxon>Streptophyta</taxon>
        <taxon>Embryophyta</taxon>
        <taxon>Tracheophyta</taxon>
        <taxon>Lycopodiopsida</taxon>
        <taxon>Selaginellales</taxon>
        <taxon>Selaginellaceae</taxon>
        <taxon>Selaginella</taxon>
    </lineage>
</organism>
<dbReference type="KEGG" id="smo:SELMODRAFT_442281"/>
<keyword evidence="3" id="KW-1185">Reference proteome</keyword>
<dbReference type="Proteomes" id="UP000001514">
    <property type="component" value="Unassembled WGS sequence"/>
</dbReference>
<evidence type="ECO:0000313" key="3">
    <source>
        <dbReference type="Proteomes" id="UP000001514"/>
    </source>
</evidence>
<dbReference type="InParanoid" id="D8RS80"/>
<proteinExistence type="predicted"/>
<dbReference type="Gramene" id="EFJ24822">
    <property type="protein sequence ID" value="EFJ24822"/>
    <property type="gene ID" value="SELMODRAFT_442281"/>
</dbReference>
<reference evidence="2 3" key="1">
    <citation type="journal article" date="2011" name="Science">
        <title>The Selaginella genome identifies genetic changes associated with the evolution of vascular plants.</title>
        <authorList>
            <person name="Banks J.A."/>
            <person name="Nishiyama T."/>
            <person name="Hasebe M."/>
            <person name="Bowman J.L."/>
            <person name="Gribskov M."/>
            <person name="dePamphilis C."/>
            <person name="Albert V.A."/>
            <person name="Aono N."/>
            <person name="Aoyama T."/>
            <person name="Ambrose B.A."/>
            <person name="Ashton N.W."/>
            <person name="Axtell M.J."/>
            <person name="Barker E."/>
            <person name="Barker M.S."/>
            <person name="Bennetzen J.L."/>
            <person name="Bonawitz N.D."/>
            <person name="Chapple C."/>
            <person name="Cheng C."/>
            <person name="Correa L.G."/>
            <person name="Dacre M."/>
            <person name="DeBarry J."/>
            <person name="Dreyer I."/>
            <person name="Elias M."/>
            <person name="Engstrom E.M."/>
            <person name="Estelle M."/>
            <person name="Feng L."/>
            <person name="Finet C."/>
            <person name="Floyd S.K."/>
            <person name="Frommer W.B."/>
            <person name="Fujita T."/>
            <person name="Gramzow L."/>
            <person name="Gutensohn M."/>
            <person name="Harholt J."/>
            <person name="Hattori M."/>
            <person name="Heyl A."/>
            <person name="Hirai T."/>
            <person name="Hiwatashi Y."/>
            <person name="Ishikawa M."/>
            <person name="Iwata M."/>
            <person name="Karol K.G."/>
            <person name="Koehler B."/>
            <person name="Kolukisaoglu U."/>
            <person name="Kubo M."/>
            <person name="Kurata T."/>
            <person name="Lalonde S."/>
            <person name="Li K."/>
            <person name="Li Y."/>
            <person name="Litt A."/>
            <person name="Lyons E."/>
            <person name="Manning G."/>
            <person name="Maruyama T."/>
            <person name="Michael T.P."/>
            <person name="Mikami K."/>
            <person name="Miyazaki S."/>
            <person name="Morinaga S."/>
            <person name="Murata T."/>
            <person name="Mueller-Roeber B."/>
            <person name="Nelson D.R."/>
            <person name="Obara M."/>
            <person name="Oguri Y."/>
            <person name="Olmstead R.G."/>
            <person name="Onodera N."/>
            <person name="Petersen B.L."/>
            <person name="Pils B."/>
            <person name="Prigge M."/>
            <person name="Rensing S.A."/>
            <person name="Riano-Pachon D.M."/>
            <person name="Roberts A.W."/>
            <person name="Sato Y."/>
            <person name="Scheller H.V."/>
            <person name="Schulz B."/>
            <person name="Schulz C."/>
            <person name="Shakirov E.V."/>
            <person name="Shibagaki N."/>
            <person name="Shinohara N."/>
            <person name="Shippen D.E."/>
            <person name="Soerensen I."/>
            <person name="Sotooka R."/>
            <person name="Sugimoto N."/>
            <person name="Sugita M."/>
            <person name="Sumikawa N."/>
            <person name="Tanurdzic M."/>
            <person name="Theissen G."/>
            <person name="Ulvskov P."/>
            <person name="Wakazuki S."/>
            <person name="Weng J.K."/>
            <person name="Willats W.W."/>
            <person name="Wipf D."/>
            <person name="Wolf P.G."/>
            <person name="Yang L."/>
            <person name="Zimmer A.D."/>
            <person name="Zhu Q."/>
            <person name="Mitros T."/>
            <person name="Hellsten U."/>
            <person name="Loque D."/>
            <person name="Otillar R."/>
            <person name="Salamov A."/>
            <person name="Schmutz J."/>
            <person name="Shapiro H."/>
            <person name="Lindquist E."/>
            <person name="Lucas S."/>
            <person name="Rokhsar D."/>
            <person name="Grigoriev I.V."/>
        </authorList>
    </citation>
    <scope>NUCLEOTIDE SEQUENCE [LARGE SCALE GENOMIC DNA]</scope>
</reference>
<dbReference type="EMBL" id="GL377588">
    <property type="protein sequence ID" value="EFJ24822.1"/>
    <property type="molecule type" value="Genomic_DNA"/>
</dbReference>